<keyword evidence="1" id="KW-1133">Transmembrane helix</keyword>
<evidence type="ECO:0000313" key="2">
    <source>
        <dbReference type="EMBL" id="JAD06111.1"/>
    </source>
</evidence>
<proteinExistence type="predicted"/>
<dbReference type="AlphaFoldDB" id="A0A0A1X5D4"/>
<evidence type="ECO:0000256" key="1">
    <source>
        <dbReference type="SAM" id="Phobius"/>
    </source>
</evidence>
<keyword evidence="2" id="KW-0261">Viral envelope protein</keyword>
<keyword evidence="2" id="KW-0946">Virion</keyword>
<reference evidence="2" key="1">
    <citation type="submission" date="2014-11" db="EMBL/GenBank/DDBJ databases">
        <authorList>
            <person name="Geib S."/>
        </authorList>
    </citation>
    <scope>NUCLEOTIDE SEQUENCE</scope>
</reference>
<reference evidence="2" key="2">
    <citation type="journal article" date="2015" name="Gigascience">
        <title>Reconstructing a comprehensive transcriptome assembly of a white-pupal translocated strain of the pest fruit fly Bactrocera cucurbitae.</title>
        <authorList>
            <person name="Sim S.B."/>
            <person name="Calla B."/>
            <person name="Hall B."/>
            <person name="DeRego T."/>
            <person name="Geib S.M."/>
        </authorList>
    </citation>
    <scope>NUCLEOTIDE SEQUENCE</scope>
</reference>
<sequence>MHTRNICAKTPQQVVSSKPPLLARTSNNMRRFGKLPLNLSVLLSGLVCISLTDLASAYSQVITDTYSQTIAGDVIVYLNATYWRCDRVLCPAGTDQCVVTKSRSPTEPNDLIRRNICVSSTDERLIDEAFTEPIKPYENINFKLVVSSSGASVVQESSYSNTYTSYSRDSATVNAAVNAAEHAAADAVANAAANTAQINRHIARTLQQTGEAVRRSLQEAHQDYIEAFRSAGFWGK</sequence>
<name>A0A0A1X5D4_ZEUCU</name>
<gene>
    <name evidence="2" type="primary">gM_1</name>
    <name evidence="2" type="ORF">g.20671</name>
</gene>
<dbReference type="EMBL" id="GBXI01008181">
    <property type="protein sequence ID" value="JAD06111.1"/>
    <property type="molecule type" value="Transcribed_RNA"/>
</dbReference>
<accession>A0A0A1X5D4</accession>
<keyword evidence="1" id="KW-0472">Membrane</keyword>
<organism evidence="2">
    <name type="scientific">Zeugodacus cucurbitae</name>
    <name type="common">Melon fruit fly</name>
    <name type="synonym">Bactrocera cucurbitae</name>
    <dbReference type="NCBI Taxonomy" id="28588"/>
    <lineage>
        <taxon>Eukaryota</taxon>
        <taxon>Metazoa</taxon>
        <taxon>Ecdysozoa</taxon>
        <taxon>Arthropoda</taxon>
        <taxon>Hexapoda</taxon>
        <taxon>Insecta</taxon>
        <taxon>Pterygota</taxon>
        <taxon>Neoptera</taxon>
        <taxon>Endopterygota</taxon>
        <taxon>Diptera</taxon>
        <taxon>Brachycera</taxon>
        <taxon>Muscomorpha</taxon>
        <taxon>Tephritoidea</taxon>
        <taxon>Tephritidae</taxon>
        <taxon>Zeugodacus</taxon>
        <taxon>Zeugodacus</taxon>
    </lineage>
</organism>
<protein>
    <submittedName>
        <fullName evidence="2">Envelope glycoprotein M</fullName>
    </submittedName>
</protein>
<keyword evidence="1" id="KW-0812">Transmembrane</keyword>
<feature type="transmembrane region" description="Helical" evidence="1">
    <location>
        <begin position="37"/>
        <end position="58"/>
    </location>
</feature>